<dbReference type="EMBL" id="AZDO01000100">
    <property type="protein sequence ID" value="KRK92729.1"/>
    <property type="molecule type" value="Genomic_DNA"/>
</dbReference>
<sequence>MEELIMKPLYLKITEHHLVYSNDINTLDEGSFELDSKLKLKQNFHNFKENISDSINVIVIMNSPQAVLKKNVFRYNNEVFDFGDELENIFHIPVINYADLENSDLNTIAEKEINYSTWHLDYYGISHKKRQYGQESMQTIGNGFLGLRGTYLEAKASVDNYPATYVAGVFNQLATPVNNRNVINEDLVNLPNAQYLSFKVDDGDFFKIDQKSIQESLRSLNLKSGILTITNLIKLDDGKELKVIAKKIADLKNYHNYYLQYKIQPLNFSGKISVISQTDGSVINSNVDRYKNLAKKHLSIDNIINENEETTLLAHTSQSKIKLAIKTNLRFPQITDAKYSINNTDEIASQFVEFSVSQGQTYTIEKDVAIFTSLEIKSAIEQVVNKYHFPSNFDFNRQQSLDNWQQVWNKEDVTVIGDITAQKLLRLNSYSMTSAAQSNANKDLDASVGSRGLTGEGYRGHIFWDELFDMNFYILHAPQLVKSLLMYRYNRLGAAMDYASDDDYNGAMYPWQSGMYGDEQSQEVHLNPLTKKWDPDNSRKQRHVSLAIAYNIWNYYNLTENEEFMKKYGLEMLLQIAKFWIDMSKYDEKTAKYSIENVMGPDEFHEGYPKKDDGGLKNNAYTNIMVSWLFKQITKMLHTQPIDSIKDNLERTDFNPDYLEKMNSIRHNLKLDFQDDILGQFEGYFDLKELDFDKYRQQYGNISRMDRILKAHNDSPDNYKVAKQADTLMALFNIRESDFLDIMKDLNYPITNPNKFISDNIQYYIQRTTHGSTLSRIVYSMLLLKISDDKQAWKLFYEALTSDYYDIQGGTTAEGIHLGVMGATLNVVTSYFAGVDYRGNQLEINPHMPKHWKEITFKMLFKGVQFSFKITKDTITIVTDKDTEVQFIGKDLPLTANQEIELTY</sequence>
<dbReference type="Pfam" id="PF03636">
    <property type="entry name" value="Glyco_hydro_65N"/>
    <property type="match status" value="1"/>
</dbReference>
<evidence type="ECO:0000259" key="1">
    <source>
        <dbReference type="Pfam" id="PF03632"/>
    </source>
</evidence>
<dbReference type="Gene3D" id="2.70.98.40">
    <property type="entry name" value="Glycoside hydrolase, family 65, N-terminal domain"/>
    <property type="match status" value="1"/>
</dbReference>
<evidence type="ECO:0000259" key="3">
    <source>
        <dbReference type="Pfam" id="PF03636"/>
    </source>
</evidence>
<dbReference type="PANTHER" id="PTHR11051">
    <property type="entry name" value="GLYCOSYL HYDROLASE-RELATED"/>
    <property type="match status" value="1"/>
</dbReference>
<dbReference type="InterPro" id="IPR005194">
    <property type="entry name" value="Glyco_hydro_65_C"/>
</dbReference>
<dbReference type="Gene3D" id="2.60.420.10">
    <property type="entry name" value="Maltose phosphorylase, domain 3"/>
    <property type="match status" value="1"/>
</dbReference>
<dbReference type="Pfam" id="PF03632">
    <property type="entry name" value="Glyco_hydro_65m"/>
    <property type="match status" value="1"/>
</dbReference>
<dbReference type="InterPro" id="IPR037018">
    <property type="entry name" value="GH65_N"/>
</dbReference>
<evidence type="ECO:0000259" key="2">
    <source>
        <dbReference type="Pfam" id="PF03633"/>
    </source>
</evidence>
<gene>
    <name evidence="4" type="ORF">FC88_GL000693</name>
</gene>
<comment type="caution">
    <text evidence="4">The sequence shown here is derived from an EMBL/GenBank/DDBJ whole genome shotgun (WGS) entry which is preliminary data.</text>
</comment>
<dbReference type="SUPFAM" id="SSF74650">
    <property type="entry name" value="Galactose mutarotase-like"/>
    <property type="match status" value="1"/>
</dbReference>
<dbReference type="PANTHER" id="PTHR11051:SF8">
    <property type="entry name" value="PROTEIN-GLUCOSYLGALACTOSYLHYDROXYLYSINE GLUCOSIDASE"/>
    <property type="match status" value="1"/>
</dbReference>
<dbReference type="InterPro" id="IPR008928">
    <property type="entry name" value="6-hairpin_glycosidase_sf"/>
</dbReference>
<feature type="domain" description="Glycoside hydrolase family 65 C-terminal" evidence="2">
    <location>
        <begin position="838"/>
        <end position="882"/>
    </location>
</feature>
<proteinExistence type="predicted"/>
<dbReference type="InterPro" id="IPR005195">
    <property type="entry name" value="Glyco_hydro_65_M"/>
</dbReference>
<feature type="domain" description="Glycoside hydrolase family 65 central catalytic" evidence="1">
    <location>
        <begin position="427"/>
        <end position="825"/>
    </location>
</feature>
<organism evidence="4 5">
    <name type="scientific">Companilactobacillus futsaii JCM 17355</name>
    <dbReference type="NCBI Taxonomy" id="1423818"/>
    <lineage>
        <taxon>Bacteria</taxon>
        <taxon>Bacillati</taxon>
        <taxon>Bacillota</taxon>
        <taxon>Bacilli</taxon>
        <taxon>Lactobacillales</taxon>
        <taxon>Lactobacillaceae</taxon>
        <taxon>Companilactobacillus</taxon>
    </lineage>
</organism>
<dbReference type="Gene3D" id="1.50.10.10">
    <property type="match status" value="1"/>
</dbReference>
<dbReference type="Proteomes" id="UP000051379">
    <property type="component" value="Unassembled WGS sequence"/>
</dbReference>
<dbReference type="InterPro" id="IPR012341">
    <property type="entry name" value="6hp_glycosidase-like_sf"/>
</dbReference>
<dbReference type="InterPro" id="IPR005196">
    <property type="entry name" value="Glyco_hydro_65_N"/>
</dbReference>
<evidence type="ECO:0000313" key="4">
    <source>
        <dbReference type="EMBL" id="KRK92729.1"/>
    </source>
</evidence>
<dbReference type="InterPro" id="IPR011013">
    <property type="entry name" value="Gal_mutarotase_sf_dom"/>
</dbReference>
<keyword evidence="5" id="KW-1185">Reference proteome</keyword>
<name>A0ABR5P5P8_9LACO</name>
<protein>
    <submittedName>
        <fullName evidence="4">Trehalose 6-phosphate phosphorylase</fullName>
    </submittedName>
</protein>
<feature type="domain" description="Glycoside hydrolase family 65 N-terminal" evidence="3">
    <location>
        <begin position="128"/>
        <end position="373"/>
    </location>
</feature>
<evidence type="ECO:0000313" key="5">
    <source>
        <dbReference type="Proteomes" id="UP000051379"/>
    </source>
</evidence>
<dbReference type="SUPFAM" id="SSF48208">
    <property type="entry name" value="Six-hairpin glycosidases"/>
    <property type="match status" value="1"/>
</dbReference>
<dbReference type="Pfam" id="PF03633">
    <property type="entry name" value="Glyco_hydro_65C"/>
    <property type="match status" value="1"/>
</dbReference>
<accession>A0ABR5P5P8</accession>
<reference evidence="4 5" key="1">
    <citation type="journal article" date="2015" name="Genome Announc.">
        <title>Expanding the biotechnology potential of lactobacilli through comparative genomics of 213 strains and associated genera.</title>
        <authorList>
            <person name="Sun Z."/>
            <person name="Harris H.M."/>
            <person name="McCann A."/>
            <person name="Guo C."/>
            <person name="Argimon S."/>
            <person name="Zhang W."/>
            <person name="Yang X."/>
            <person name="Jeffery I.B."/>
            <person name="Cooney J.C."/>
            <person name="Kagawa T.F."/>
            <person name="Liu W."/>
            <person name="Song Y."/>
            <person name="Salvetti E."/>
            <person name="Wrobel A."/>
            <person name="Rasinkangas P."/>
            <person name="Parkhill J."/>
            <person name="Rea M.C."/>
            <person name="O'Sullivan O."/>
            <person name="Ritari J."/>
            <person name="Douillard F.P."/>
            <person name="Paul Ross R."/>
            <person name="Yang R."/>
            <person name="Briner A.E."/>
            <person name="Felis G.E."/>
            <person name="de Vos W.M."/>
            <person name="Barrangou R."/>
            <person name="Klaenhammer T.R."/>
            <person name="Caufield P.W."/>
            <person name="Cui Y."/>
            <person name="Zhang H."/>
            <person name="O'Toole P.W."/>
        </authorList>
    </citation>
    <scope>NUCLEOTIDE SEQUENCE [LARGE SCALE GENOMIC DNA]</scope>
    <source>
        <strain evidence="4 5">JCM 17355</strain>
    </source>
</reference>